<protein>
    <submittedName>
        <fullName evidence="8">Transporter substrate-binding domain-containing protein</fullName>
    </submittedName>
</protein>
<dbReference type="SMART" id="SM00062">
    <property type="entry name" value="PBPb"/>
    <property type="match status" value="1"/>
</dbReference>
<sequence>MNIVSTLRKSRARTVVAAAAVLALSLSACGSDESGSGSSGGTEDKAAAAGITLVKSGKLMVCTHLPYKPFQYKDGADVVGFDVDLLDLLAKDLGLEQEVVNIEWAQVTSGAAFKAKKCDMGMGAMTITPERQAAISITDPYMDATQVLMVKKDSGIKSLADLRGKKIGAQADTTGKKYADDNAKANGYTVIPFNDLAIQTNNVKSGRVDAAINDNGVLYDFVKANPDMAIVTEFNTGEQYGFAALKDGSGPKLVEKFNEVLAKAESDGQYNEIYKKWFGVEPKK</sequence>
<dbReference type="SMART" id="SM00079">
    <property type="entry name" value="PBPe"/>
    <property type="match status" value="1"/>
</dbReference>
<evidence type="ECO:0000259" key="7">
    <source>
        <dbReference type="SMART" id="SM00079"/>
    </source>
</evidence>
<evidence type="ECO:0000256" key="2">
    <source>
        <dbReference type="ARBA" id="ARBA00010333"/>
    </source>
</evidence>
<evidence type="ECO:0000256" key="4">
    <source>
        <dbReference type="RuleBase" id="RU003744"/>
    </source>
</evidence>
<evidence type="ECO:0000313" key="8">
    <source>
        <dbReference type="EMBL" id="TDD15159.1"/>
    </source>
</evidence>
<comment type="similarity">
    <text evidence="2 4">Belongs to the bacterial solute-binding protein 3 family.</text>
</comment>
<keyword evidence="3 5" id="KW-0732">Signal</keyword>
<dbReference type="GO" id="GO:0030313">
    <property type="term" value="C:cell envelope"/>
    <property type="evidence" value="ECO:0007669"/>
    <property type="project" value="UniProtKB-SubCell"/>
</dbReference>
<comment type="caution">
    <text evidence="8">The sequence shown here is derived from an EMBL/GenBank/DDBJ whole genome shotgun (WGS) entry which is preliminary data.</text>
</comment>
<dbReference type="Gene3D" id="3.40.190.10">
    <property type="entry name" value="Periplasmic binding protein-like II"/>
    <property type="match status" value="2"/>
</dbReference>
<evidence type="ECO:0000256" key="3">
    <source>
        <dbReference type="ARBA" id="ARBA00022729"/>
    </source>
</evidence>
<dbReference type="EMBL" id="SMKR01000209">
    <property type="protein sequence ID" value="TDD15159.1"/>
    <property type="molecule type" value="Genomic_DNA"/>
</dbReference>
<gene>
    <name evidence="8" type="ORF">E1218_32005</name>
</gene>
<dbReference type="GO" id="GO:0016020">
    <property type="term" value="C:membrane"/>
    <property type="evidence" value="ECO:0007669"/>
    <property type="project" value="InterPro"/>
</dbReference>
<dbReference type="InterPro" id="IPR001320">
    <property type="entry name" value="Iontro_rcpt_C"/>
</dbReference>
<dbReference type="GO" id="GO:0015276">
    <property type="term" value="F:ligand-gated monoatomic ion channel activity"/>
    <property type="evidence" value="ECO:0007669"/>
    <property type="project" value="InterPro"/>
</dbReference>
<dbReference type="InterPro" id="IPR001638">
    <property type="entry name" value="Solute-binding_3/MltF_N"/>
</dbReference>
<dbReference type="Proteomes" id="UP000295172">
    <property type="component" value="Unassembled WGS sequence"/>
</dbReference>
<reference evidence="8 9" key="1">
    <citation type="submission" date="2019-02" db="EMBL/GenBank/DDBJ databases">
        <title>Draft genome sequences of novel Actinobacteria.</title>
        <authorList>
            <person name="Sahin N."/>
            <person name="Ay H."/>
            <person name="Saygin H."/>
        </authorList>
    </citation>
    <scope>NUCLEOTIDE SEQUENCE [LARGE SCALE GENOMIC DNA]</scope>
    <source>
        <strain evidence="8 9">16K104</strain>
    </source>
</reference>
<dbReference type="SUPFAM" id="SSF53850">
    <property type="entry name" value="Periplasmic binding protein-like II"/>
    <property type="match status" value="1"/>
</dbReference>
<dbReference type="OrthoDB" id="8454826at2"/>
<evidence type="ECO:0000256" key="5">
    <source>
        <dbReference type="SAM" id="SignalP"/>
    </source>
</evidence>
<dbReference type="AlphaFoldDB" id="A0A4R4W8V4"/>
<feature type="signal peptide" evidence="5">
    <location>
        <begin position="1"/>
        <end position="30"/>
    </location>
</feature>
<evidence type="ECO:0000313" key="9">
    <source>
        <dbReference type="Proteomes" id="UP000295172"/>
    </source>
</evidence>
<evidence type="ECO:0000259" key="6">
    <source>
        <dbReference type="SMART" id="SM00062"/>
    </source>
</evidence>
<dbReference type="Pfam" id="PF00497">
    <property type="entry name" value="SBP_bac_3"/>
    <property type="match status" value="1"/>
</dbReference>
<keyword evidence="9" id="KW-1185">Reference proteome</keyword>
<proteinExistence type="inferred from homology"/>
<name>A0A4R4W8V4_9ACTN</name>
<organism evidence="8 9">
    <name type="scientific">Kribbella turkmenica</name>
    <dbReference type="NCBI Taxonomy" id="2530375"/>
    <lineage>
        <taxon>Bacteria</taxon>
        <taxon>Bacillati</taxon>
        <taxon>Actinomycetota</taxon>
        <taxon>Actinomycetes</taxon>
        <taxon>Propionibacteriales</taxon>
        <taxon>Kribbellaceae</taxon>
        <taxon>Kribbella</taxon>
    </lineage>
</organism>
<accession>A0A4R4W8V4</accession>
<feature type="domain" description="Ionotropic glutamate receptor C-terminal" evidence="7">
    <location>
        <begin position="58"/>
        <end position="280"/>
    </location>
</feature>
<dbReference type="InterPro" id="IPR018313">
    <property type="entry name" value="SBP_3_CS"/>
</dbReference>
<dbReference type="PANTHER" id="PTHR35936">
    <property type="entry name" value="MEMBRANE-BOUND LYTIC MUREIN TRANSGLYCOSYLASE F"/>
    <property type="match status" value="1"/>
</dbReference>
<dbReference type="RefSeq" id="WP_132326787.1">
    <property type="nucleotide sequence ID" value="NZ_SMKR01000209.1"/>
</dbReference>
<feature type="domain" description="Solute-binding protein family 3/N-terminal" evidence="6">
    <location>
        <begin position="58"/>
        <end position="281"/>
    </location>
</feature>
<evidence type="ECO:0000256" key="1">
    <source>
        <dbReference type="ARBA" id="ARBA00004196"/>
    </source>
</evidence>
<comment type="subcellular location">
    <subcellularLocation>
        <location evidence="1">Cell envelope</location>
    </subcellularLocation>
</comment>
<feature type="chain" id="PRO_5039409350" evidence="5">
    <location>
        <begin position="31"/>
        <end position="284"/>
    </location>
</feature>
<dbReference type="PANTHER" id="PTHR35936:SF38">
    <property type="entry name" value="GLUTAMINE-BINDING PERIPLASMIC PROTEIN"/>
    <property type="match status" value="1"/>
</dbReference>
<dbReference type="PROSITE" id="PS01039">
    <property type="entry name" value="SBP_BACTERIAL_3"/>
    <property type="match status" value="1"/>
</dbReference>